<keyword evidence="4" id="KW-1003">Cell membrane</keyword>
<keyword evidence="7 10" id="KW-0472">Membrane</keyword>
<evidence type="ECO:0000256" key="1">
    <source>
        <dbReference type="ARBA" id="ARBA00004117"/>
    </source>
</evidence>
<keyword evidence="13" id="KW-0969">Cilium</keyword>
<evidence type="ECO:0000256" key="7">
    <source>
        <dbReference type="ARBA" id="ARBA00023136"/>
    </source>
</evidence>
<proteinExistence type="inferred from homology"/>
<keyword evidence="6 10" id="KW-1133">Transmembrane helix</keyword>
<keyword evidence="8" id="KW-0975">Bacterial flagellum</keyword>
<feature type="domain" description="Flagellar M-ring C-terminal" evidence="12">
    <location>
        <begin position="250"/>
        <end position="422"/>
    </location>
</feature>
<evidence type="ECO:0000259" key="11">
    <source>
        <dbReference type="Pfam" id="PF01514"/>
    </source>
</evidence>
<dbReference type="GO" id="GO:0005886">
    <property type="term" value="C:plasma membrane"/>
    <property type="evidence" value="ECO:0007669"/>
    <property type="project" value="UniProtKB-SubCell"/>
</dbReference>
<evidence type="ECO:0000256" key="6">
    <source>
        <dbReference type="ARBA" id="ARBA00022989"/>
    </source>
</evidence>
<dbReference type="InterPro" id="IPR013556">
    <property type="entry name" value="Flag_M-ring_C"/>
</dbReference>
<feature type="region of interest" description="Disordered" evidence="9">
    <location>
        <begin position="495"/>
        <end position="518"/>
    </location>
</feature>
<dbReference type="NCBIfam" id="TIGR00206">
    <property type="entry name" value="fliF"/>
    <property type="match status" value="1"/>
</dbReference>
<evidence type="ECO:0000256" key="8">
    <source>
        <dbReference type="ARBA" id="ARBA00023143"/>
    </source>
</evidence>
<sequence>MAMVKQETVQGFQGLPALRQIGLMIGLAASVALGVAVVLWSQEPNYTVLYAGLGNKDAGQVVDALKKTGIAFEIDQQSGAVMVASNRVRDARMELAKEGLPEGGSMGFEMLQKDQGFGTSQFIETARYQHALEGELSRTISTLRNVESARVHLAIPKRSVFLRDRASPTASVMVNLYSGRRLNEEQVSAIVHLVSSSVPNLETAKVTIVDQRGNLLSNGSGSSGMAASSSQFSYNRKLEMTYTDRIRKLLEPIVGPGRIRATVNADLDFTVTERTQENYNPDLPALRSEQVSEETSNEKSEGASGIPGALSNQPAGQPSLVDPSTSTGDTETTSMSGNKSTRSVRNYELDKTISHTKLASGNIRRLSVAVVIDNKQELDENEELVSKPWSADELERFTTLIKESVGFNARRGDTVNVINASFVVPPEPEPVPELSLMEQPWIWDVAKQAVGALGLLIVVFGILKPVMRSLAEKGEQSAQQQAALAAAGGGEVNAGGQDQLSLSGGTPQLAGPQANSYENTLETAKTVVNDDPKRVAQVVKNWVGEDG</sequence>
<feature type="region of interest" description="Disordered" evidence="9">
    <location>
        <begin position="274"/>
        <end position="347"/>
    </location>
</feature>
<dbReference type="InterPro" id="IPR006182">
    <property type="entry name" value="FliF_N_dom"/>
</dbReference>
<dbReference type="GO" id="GO:0071973">
    <property type="term" value="P:bacterial-type flagellum-dependent cell motility"/>
    <property type="evidence" value="ECO:0007669"/>
    <property type="project" value="InterPro"/>
</dbReference>
<evidence type="ECO:0000259" key="12">
    <source>
        <dbReference type="Pfam" id="PF08345"/>
    </source>
</evidence>
<feature type="compositionally biased region" description="Polar residues" evidence="9">
    <location>
        <begin position="310"/>
        <end position="344"/>
    </location>
</feature>
<dbReference type="Pfam" id="PF01514">
    <property type="entry name" value="YscJ_FliF"/>
    <property type="match status" value="1"/>
</dbReference>
<feature type="domain" description="Flagellar M-ring N-terminal" evidence="11">
    <location>
        <begin position="42"/>
        <end position="217"/>
    </location>
</feature>
<evidence type="ECO:0000256" key="4">
    <source>
        <dbReference type="ARBA" id="ARBA00022475"/>
    </source>
</evidence>
<dbReference type="PRINTS" id="PR01009">
    <property type="entry name" value="FLGMRINGFLIF"/>
</dbReference>
<protein>
    <submittedName>
        <fullName evidence="13">Flagellar M-ring protein FliF</fullName>
    </submittedName>
</protein>
<name>A0A3B0YVV3_9ZZZZ</name>
<dbReference type="InterPro" id="IPR045851">
    <property type="entry name" value="AMP-bd_C_sf"/>
</dbReference>
<comment type="subcellular location">
    <subcellularLocation>
        <location evidence="1">Bacterial flagellum basal body</location>
    </subcellularLocation>
    <subcellularLocation>
        <location evidence="2">Cell membrane</location>
        <topology evidence="2">Multi-pass membrane protein</topology>
    </subcellularLocation>
</comment>
<dbReference type="InterPro" id="IPR043427">
    <property type="entry name" value="YscJ/FliF"/>
</dbReference>
<dbReference type="Pfam" id="PF08345">
    <property type="entry name" value="YscJ_FliF_C"/>
    <property type="match status" value="1"/>
</dbReference>
<evidence type="ECO:0000256" key="2">
    <source>
        <dbReference type="ARBA" id="ARBA00004651"/>
    </source>
</evidence>
<accession>A0A3B0YVV3</accession>
<evidence type="ECO:0000256" key="9">
    <source>
        <dbReference type="SAM" id="MobiDB-lite"/>
    </source>
</evidence>
<organism evidence="13">
    <name type="scientific">hydrothermal vent metagenome</name>
    <dbReference type="NCBI Taxonomy" id="652676"/>
    <lineage>
        <taxon>unclassified sequences</taxon>
        <taxon>metagenomes</taxon>
        <taxon>ecological metagenomes</taxon>
    </lineage>
</organism>
<keyword evidence="5 10" id="KW-0812">Transmembrane</keyword>
<evidence type="ECO:0000256" key="3">
    <source>
        <dbReference type="ARBA" id="ARBA00007971"/>
    </source>
</evidence>
<dbReference type="PANTHER" id="PTHR30046:SF0">
    <property type="entry name" value="FLAGELLAR M-RING PROTEIN"/>
    <property type="match status" value="1"/>
</dbReference>
<keyword evidence="13" id="KW-0966">Cell projection</keyword>
<dbReference type="GO" id="GO:0003774">
    <property type="term" value="F:cytoskeletal motor activity"/>
    <property type="evidence" value="ECO:0007669"/>
    <property type="project" value="InterPro"/>
</dbReference>
<dbReference type="GO" id="GO:0009431">
    <property type="term" value="C:bacterial-type flagellum basal body, MS ring"/>
    <property type="evidence" value="ECO:0007669"/>
    <property type="project" value="InterPro"/>
</dbReference>
<reference evidence="13" key="1">
    <citation type="submission" date="2018-06" db="EMBL/GenBank/DDBJ databases">
        <authorList>
            <person name="Zhirakovskaya E."/>
        </authorList>
    </citation>
    <scope>NUCLEOTIDE SEQUENCE</scope>
</reference>
<keyword evidence="13" id="KW-0282">Flagellum</keyword>
<feature type="transmembrane region" description="Helical" evidence="10">
    <location>
        <begin position="21"/>
        <end position="40"/>
    </location>
</feature>
<dbReference type="EMBL" id="UOFM01000556">
    <property type="protein sequence ID" value="VAW83531.1"/>
    <property type="molecule type" value="Genomic_DNA"/>
</dbReference>
<dbReference type="PIRSF" id="PIRSF004862">
    <property type="entry name" value="FliF"/>
    <property type="match status" value="1"/>
</dbReference>
<comment type="similarity">
    <text evidence="3">Belongs to the FliF family.</text>
</comment>
<dbReference type="AlphaFoldDB" id="A0A3B0YVV3"/>
<evidence type="ECO:0000256" key="10">
    <source>
        <dbReference type="SAM" id="Phobius"/>
    </source>
</evidence>
<dbReference type="PANTHER" id="PTHR30046">
    <property type="entry name" value="FLAGELLAR M-RING PROTEIN"/>
    <property type="match status" value="1"/>
</dbReference>
<gene>
    <name evidence="13" type="ORF">MNBD_GAMMA14-541</name>
</gene>
<dbReference type="Gene3D" id="3.30.300.30">
    <property type="match status" value="1"/>
</dbReference>
<dbReference type="InterPro" id="IPR000067">
    <property type="entry name" value="FlgMring_FliF"/>
</dbReference>
<evidence type="ECO:0000313" key="13">
    <source>
        <dbReference type="EMBL" id="VAW83531.1"/>
    </source>
</evidence>
<evidence type="ECO:0000256" key="5">
    <source>
        <dbReference type="ARBA" id="ARBA00022692"/>
    </source>
</evidence>